<evidence type="ECO:0000313" key="3">
    <source>
        <dbReference type="EMBL" id="MXO98810.1"/>
    </source>
</evidence>
<keyword evidence="4" id="KW-1185">Reference proteome</keyword>
<proteinExistence type="predicted"/>
<protein>
    <submittedName>
        <fullName evidence="3">DUF1190 domain-containing protein</fullName>
    </submittedName>
</protein>
<dbReference type="Proteomes" id="UP000469430">
    <property type="component" value="Unassembled WGS sequence"/>
</dbReference>
<dbReference type="OrthoDB" id="8160435at2"/>
<evidence type="ECO:0000256" key="2">
    <source>
        <dbReference type="SAM" id="SignalP"/>
    </source>
</evidence>
<feature type="chain" id="PRO_5026040361" evidence="2">
    <location>
        <begin position="36"/>
        <end position="199"/>
    </location>
</feature>
<organism evidence="3 4">
    <name type="scientific">Croceibacterium xixiisoli</name>
    <dbReference type="NCBI Taxonomy" id="1476466"/>
    <lineage>
        <taxon>Bacteria</taxon>
        <taxon>Pseudomonadati</taxon>
        <taxon>Pseudomonadota</taxon>
        <taxon>Alphaproteobacteria</taxon>
        <taxon>Sphingomonadales</taxon>
        <taxon>Erythrobacteraceae</taxon>
        <taxon>Croceibacterium</taxon>
    </lineage>
</organism>
<dbReference type="Pfam" id="PF06693">
    <property type="entry name" value="DUF1190"/>
    <property type="match status" value="1"/>
</dbReference>
<name>A0A6I4TUC5_9SPHN</name>
<reference evidence="3 4" key="1">
    <citation type="submission" date="2019-12" db="EMBL/GenBank/DDBJ databases">
        <title>Genomic-based taxomic classification of the family Erythrobacteraceae.</title>
        <authorList>
            <person name="Xu L."/>
        </authorList>
    </citation>
    <scope>NUCLEOTIDE SEQUENCE [LARGE SCALE GENOMIC DNA]</scope>
    <source>
        <strain evidence="3 4">S36</strain>
    </source>
</reference>
<dbReference type="PROSITE" id="PS51257">
    <property type="entry name" value="PROKAR_LIPOPROTEIN"/>
    <property type="match status" value="1"/>
</dbReference>
<accession>A0A6I4TUC5</accession>
<evidence type="ECO:0000313" key="4">
    <source>
        <dbReference type="Proteomes" id="UP000469430"/>
    </source>
</evidence>
<dbReference type="AlphaFoldDB" id="A0A6I4TUC5"/>
<feature type="compositionally biased region" description="Low complexity" evidence="1">
    <location>
        <begin position="188"/>
        <end position="199"/>
    </location>
</feature>
<keyword evidence="2" id="KW-0732">Signal</keyword>
<comment type="caution">
    <text evidence="3">The sequence shown here is derived from an EMBL/GenBank/DDBJ whole genome shotgun (WGS) entry which is preliminary data.</text>
</comment>
<feature type="signal peptide" evidence="2">
    <location>
        <begin position="1"/>
        <end position="35"/>
    </location>
</feature>
<evidence type="ECO:0000256" key="1">
    <source>
        <dbReference type="SAM" id="MobiDB-lite"/>
    </source>
</evidence>
<dbReference type="EMBL" id="WTYJ01000001">
    <property type="protein sequence ID" value="MXO98810.1"/>
    <property type="molecule type" value="Genomic_DNA"/>
</dbReference>
<feature type="region of interest" description="Disordered" evidence="1">
    <location>
        <begin position="180"/>
        <end position="199"/>
    </location>
</feature>
<sequence length="199" mass="20447">MSASKPSRRFLSGMPPRLVLGSIAAASLAGCSSQASDLPAEDVQFTTLAECTAAGFDEQLCKGARSTAEQEHAAAAPQFASQAECEAEWGQHKCETAPQTETAQQATSGGTGFFVPFMAGFVLSRMMQQSFNRDGRVPSYAAGGANGGGPVYRDRAGSTVAMSRQGGKTMLKPVNVNTATAARGGFGRSESSSSASFGG</sequence>
<dbReference type="InterPro" id="IPR009576">
    <property type="entry name" value="Biofilm_formation_YgiB"/>
</dbReference>
<dbReference type="RefSeq" id="WP_161390410.1">
    <property type="nucleotide sequence ID" value="NZ_JBHSCP010000001.1"/>
</dbReference>
<gene>
    <name evidence="3" type="ORF">GRI97_07410</name>
</gene>